<reference evidence="2 3" key="1">
    <citation type="journal article" date="2021" name="BMC Genomics">
        <title>Datura genome reveals duplications of psychoactive alkaloid biosynthetic genes and high mutation rate following tissue culture.</title>
        <authorList>
            <person name="Rajewski A."/>
            <person name="Carter-House D."/>
            <person name="Stajich J."/>
            <person name="Litt A."/>
        </authorList>
    </citation>
    <scope>NUCLEOTIDE SEQUENCE [LARGE SCALE GENOMIC DNA]</scope>
    <source>
        <strain evidence="2">AR-01</strain>
    </source>
</reference>
<dbReference type="PANTHER" id="PTHR31900:SF32">
    <property type="entry name" value="F-BOX_RNI_FBD-LIKE DOMAIN PROTEIN"/>
    <property type="match status" value="1"/>
</dbReference>
<sequence>MFCRIPEECVLNWTSLKSLTLTDLFLRDEHVEQIITNCPQLESLKLCEFCGFHRLHITSPNCRRLQLIDHAHPTGDWGFIGGDCSFEIVAPYIQHLKISGHFDRVEVRLGDLSSLIHADLTFSVDVVFDQTVEVLLASVCCAKELMVPCWFIEMIYVLVLEKKDVSLPLLECKRLTINSWISKNAILGIGGLLRSTPYLENLNILHTEGNFLAWDEDFDLSEDEDFDFSGDEDFDLWGDEPLSAHEKIFEGSLQNLKNAEVTSSCCSCLHSADTTELLTEFLMSLLEHAKNLEKLIIAPEHKGCNVSSTNISEVIKNLLAFPGASNIAVVSLGSISVVDFPGE</sequence>
<dbReference type="SUPFAM" id="SSF52047">
    <property type="entry name" value="RNI-like"/>
    <property type="match status" value="1"/>
</dbReference>
<comment type="caution">
    <text evidence="2">The sequence shown here is derived from an EMBL/GenBank/DDBJ whole genome shotgun (WGS) entry which is preliminary data.</text>
</comment>
<dbReference type="InterPro" id="IPR055411">
    <property type="entry name" value="LRR_FXL15/At3g58940/PEG3-like"/>
</dbReference>
<dbReference type="Gene3D" id="3.80.10.10">
    <property type="entry name" value="Ribonuclease Inhibitor"/>
    <property type="match status" value="1"/>
</dbReference>
<accession>A0ABS8RLQ7</accession>
<dbReference type="Proteomes" id="UP000823775">
    <property type="component" value="Unassembled WGS sequence"/>
</dbReference>
<evidence type="ECO:0000259" key="1">
    <source>
        <dbReference type="Pfam" id="PF24758"/>
    </source>
</evidence>
<evidence type="ECO:0000313" key="2">
    <source>
        <dbReference type="EMBL" id="MCD7447737.1"/>
    </source>
</evidence>
<dbReference type="Pfam" id="PF24758">
    <property type="entry name" value="LRR_At5g56370"/>
    <property type="match status" value="1"/>
</dbReference>
<dbReference type="EMBL" id="JACEIK010000043">
    <property type="protein sequence ID" value="MCD7447737.1"/>
    <property type="molecule type" value="Genomic_DNA"/>
</dbReference>
<feature type="domain" description="F-box/LRR-repeat protein 15/At3g58940/PEG3-like LRR" evidence="1">
    <location>
        <begin position="12"/>
        <end position="69"/>
    </location>
</feature>
<organism evidence="2 3">
    <name type="scientific">Datura stramonium</name>
    <name type="common">Jimsonweed</name>
    <name type="synonym">Common thornapple</name>
    <dbReference type="NCBI Taxonomy" id="4076"/>
    <lineage>
        <taxon>Eukaryota</taxon>
        <taxon>Viridiplantae</taxon>
        <taxon>Streptophyta</taxon>
        <taxon>Embryophyta</taxon>
        <taxon>Tracheophyta</taxon>
        <taxon>Spermatophyta</taxon>
        <taxon>Magnoliopsida</taxon>
        <taxon>eudicotyledons</taxon>
        <taxon>Gunneridae</taxon>
        <taxon>Pentapetalae</taxon>
        <taxon>asterids</taxon>
        <taxon>lamiids</taxon>
        <taxon>Solanales</taxon>
        <taxon>Solanaceae</taxon>
        <taxon>Solanoideae</taxon>
        <taxon>Datureae</taxon>
        <taxon>Datura</taxon>
    </lineage>
</organism>
<dbReference type="PANTHER" id="PTHR31900">
    <property type="entry name" value="F-BOX/RNI SUPERFAMILY PROTEIN-RELATED"/>
    <property type="match status" value="1"/>
</dbReference>
<protein>
    <recommendedName>
        <fullName evidence="1">F-box/LRR-repeat protein 15/At3g58940/PEG3-like LRR domain-containing protein</fullName>
    </recommendedName>
</protein>
<dbReference type="InterPro" id="IPR050232">
    <property type="entry name" value="FBL13/AtMIF1-like"/>
</dbReference>
<proteinExistence type="predicted"/>
<keyword evidence="3" id="KW-1185">Reference proteome</keyword>
<gene>
    <name evidence="2" type="ORF">HAX54_033527</name>
</gene>
<dbReference type="InterPro" id="IPR032675">
    <property type="entry name" value="LRR_dom_sf"/>
</dbReference>
<name>A0ABS8RLQ7_DATST</name>
<evidence type="ECO:0000313" key="3">
    <source>
        <dbReference type="Proteomes" id="UP000823775"/>
    </source>
</evidence>